<dbReference type="PANTHER" id="PTHR13049:SF2">
    <property type="entry name" value="COILED-COIL DOMAIN-CONTAINING PROTEIN 25"/>
    <property type="match status" value="1"/>
</dbReference>
<reference evidence="3" key="1">
    <citation type="journal article" date="2020" name="Nature">
        <title>Giant virus diversity and host interactions through global metagenomics.</title>
        <authorList>
            <person name="Schulz F."/>
            <person name="Roux S."/>
            <person name="Paez-Espino D."/>
            <person name="Jungbluth S."/>
            <person name="Walsh D.A."/>
            <person name="Denef V.J."/>
            <person name="McMahon K.D."/>
            <person name="Konstantinidis K.T."/>
            <person name="Eloe-Fadrosh E.A."/>
            <person name="Kyrpides N.C."/>
            <person name="Woyke T."/>
        </authorList>
    </citation>
    <scope>NUCLEOTIDE SEQUENCE</scope>
    <source>
        <strain evidence="3">GVMAG-M-3300024261-8</strain>
    </source>
</reference>
<accession>A0A6C0IQI7</accession>
<dbReference type="PANTHER" id="PTHR13049">
    <property type="entry name" value="DUF814-RELATED"/>
    <property type="match status" value="1"/>
</dbReference>
<dbReference type="EMBL" id="MN740240">
    <property type="protein sequence ID" value="QHT95494.1"/>
    <property type="molecule type" value="Genomic_DNA"/>
</dbReference>
<organism evidence="3">
    <name type="scientific">viral metagenome</name>
    <dbReference type="NCBI Taxonomy" id="1070528"/>
    <lineage>
        <taxon>unclassified sequences</taxon>
        <taxon>metagenomes</taxon>
        <taxon>organismal metagenomes</taxon>
    </lineage>
</organism>
<evidence type="ECO:0000256" key="1">
    <source>
        <dbReference type="ARBA" id="ARBA00008998"/>
    </source>
</evidence>
<evidence type="ECO:0000313" key="3">
    <source>
        <dbReference type="EMBL" id="QHT95494.1"/>
    </source>
</evidence>
<dbReference type="InterPro" id="IPR039730">
    <property type="entry name" value="Jlp2/Ccd25"/>
</dbReference>
<evidence type="ECO:0000259" key="2">
    <source>
        <dbReference type="Pfam" id="PF05670"/>
    </source>
</evidence>
<proteinExistence type="inferred from homology"/>
<feature type="domain" description="NFACT RNA-binding" evidence="2">
    <location>
        <begin position="15"/>
        <end position="105"/>
    </location>
</feature>
<comment type="similarity">
    <text evidence="1">Belongs to the CCDC25 family.</text>
</comment>
<dbReference type="AlphaFoldDB" id="A0A6C0IQI7"/>
<name>A0A6C0IQI7_9ZZZZ</name>
<protein>
    <recommendedName>
        <fullName evidence="2">NFACT RNA-binding domain-containing protein</fullName>
    </recommendedName>
</protein>
<sequence>MITKNIFVPAVSREIEFYIGENAQDNFDMIDMCKPIDIWFHLHNTSSCHVIANMPGDQNYNRRQISKIIIQGAQCCKEHSKLRSSKDVEIIYTRLTNITKTHVIGQVNARESKIMTI</sequence>
<dbReference type="InterPro" id="IPR008532">
    <property type="entry name" value="NFACT_RNA-bd"/>
</dbReference>
<dbReference type="Pfam" id="PF05670">
    <property type="entry name" value="NFACT-R_1"/>
    <property type="match status" value="1"/>
</dbReference>